<dbReference type="PANTHER" id="PTHR48083">
    <property type="entry name" value="MEDIUM-CHAIN SPECIFIC ACYL-COA DEHYDROGENASE, MITOCHONDRIAL-RELATED"/>
    <property type="match status" value="1"/>
</dbReference>
<comment type="cofactor">
    <cofactor evidence="1 6">
        <name>FAD</name>
        <dbReference type="ChEBI" id="CHEBI:57692"/>
    </cofactor>
</comment>
<dbReference type="GO" id="GO:0003995">
    <property type="term" value="F:acyl-CoA dehydrogenase activity"/>
    <property type="evidence" value="ECO:0007669"/>
    <property type="project" value="InterPro"/>
</dbReference>
<evidence type="ECO:0000313" key="11">
    <source>
        <dbReference type="EMBL" id="QBX55589.1"/>
    </source>
</evidence>
<dbReference type="InterPro" id="IPR037069">
    <property type="entry name" value="AcylCoA_DH/ox_N_sf"/>
</dbReference>
<dbReference type="FunFam" id="2.40.110.10:FF:000002">
    <property type="entry name" value="Acyl-CoA dehydrogenase fadE12"/>
    <property type="match status" value="1"/>
</dbReference>
<dbReference type="GO" id="GO:0033539">
    <property type="term" value="P:fatty acid beta-oxidation using acyl-CoA dehydrogenase"/>
    <property type="evidence" value="ECO:0007669"/>
    <property type="project" value="TreeGrafter"/>
</dbReference>
<dbReference type="Gene3D" id="1.10.540.10">
    <property type="entry name" value="Acyl-CoA dehydrogenase/oxidase, N-terminal domain"/>
    <property type="match status" value="1"/>
</dbReference>
<dbReference type="Pfam" id="PF02770">
    <property type="entry name" value="Acyl-CoA_dh_M"/>
    <property type="match status" value="1"/>
</dbReference>
<comment type="similarity">
    <text evidence="2 6">Belongs to the acyl-CoA dehydrogenase family.</text>
</comment>
<name>A0A4P7IED4_9ACTN</name>
<evidence type="ECO:0000256" key="6">
    <source>
        <dbReference type="RuleBase" id="RU362125"/>
    </source>
</evidence>
<dbReference type="PANTHER" id="PTHR48083:SF28">
    <property type="entry name" value="ACYL-COA DEHYDROGENASE FAMILY PROTEIN (AFU_ORTHOLOGUE AFUA_6G10880)-RELATED"/>
    <property type="match status" value="1"/>
</dbReference>
<dbReference type="Pfam" id="PF00441">
    <property type="entry name" value="Acyl-CoA_dh_1"/>
    <property type="match status" value="1"/>
</dbReference>
<dbReference type="Gene3D" id="2.40.110.10">
    <property type="entry name" value="Butyryl-CoA Dehydrogenase, subunit A, domain 2"/>
    <property type="match status" value="1"/>
</dbReference>
<dbReference type="InterPro" id="IPR006091">
    <property type="entry name" value="Acyl-CoA_Oxase/DH_mid-dom"/>
</dbReference>
<feature type="domain" description="Acyl-CoA oxidase/dehydrogenase middle" evidence="9">
    <location>
        <begin position="145"/>
        <end position="238"/>
    </location>
</feature>
<keyword evidence="5 6" id="KW-0560">Oxidoreductase</keyword>
<evidence type="ECO:0000256" key="2">
    <source>
        <dbReference type="ARBA" id="ARBA00009347"/>
    </source>
</evidence>
<evidence type="ECO:0000256" key="5">
    <source>
        <dbReference type="ARBA" id="ARBA00023002"/>
    </source>
</evidence>
<dbReference type="Proteomes" id="UP000294853">
    <property type="component" value="Chromosome"/>
</dbReference>
<evidence type="ECO:0000256" key="7">
    <source>
        <dbReference type="SAM" id="MobiDB-lite"/>
    </source>
</evidence>
<evidence type="ECO:0000256" key="3">
    <source>
        <dbReference type="ARBA" id="ARBA00022630"/>
    </source>
</evidence>
<dbReference type="OrthoDB" id="142556at2"/>
<dbReference type="GO" id="GO:0005737">
    <property type="term" value="C:cytoplasm"/>
    <property type="evidence" value="ECO:0007669"/>
    <property type="project" value="TreeGrafter"/>
</dbReference>
<dbReference type="GO" id="GO:0050660">
    <property type="term" value="F:flavin adenine dinucleotide binding"/>
    <property type="evidence" value="ECO:0007669"/>
    <property type="project" value="InterPro"/>
</dbReference>
<dbReference type="InterPro" id="IPR050741">
    <property type="entry name" value="Acyl-CoA_dehydrogenase"/>
</dbReference>
<evidence type="ECO:0000313" key="12">
    <source>
        <dbReference type="Proteomes" id="UP000294853"/>
    </source>
</evidence>
<dbReference type="Pfam" id="PF02771">
    <property type="entry name" value="Acyl-CoA_dh_N"/>
    <property type="match status" value="1"/>
</dbReference>
<keyword evidence="4 6" id="KW-0274">FAD</keyword>
<dbReference type="InterPro" id="IPR009100">
    <property type="entry name" value="AcylCoA_DH/oxidase_NM_dom_sf"/>
</dbReference>
<dbReference type="InterPro" id="IPR036250">
    <property type="entry name" value="AcylCo_DH-like_C"/>
</dbReference>
<accession>A0A4P7IED4</accession>
<dbReference type="AlphaFoldDB" id="A0A4P7IED4"/>
<dbReference type="InterPro" id="IPR006089">
    <property type="entry name" value="Acyl-CoA_DH_CS"/>
</dbReference>
<dbReference type="EMBL" id="CP038436">
    <property type="protein sequence ID" value="QBX55589.1"/>
    <property type="molecule type" value="Genomic_DNA"/>
</dbReference>
<dbReference type="Gene3D" id="1.20.140.10">
    <property type="entry name" value="Butyryl-CoA Dehydrogenase, subunit A, domain 3"/>
    <property type="match status" value="1"/>
</dbReference>
<evidence type="ECO:0000256" key="4">
    <source>
        <dbReference type="ARBA" id="ARBA00022827"/>
    </source>
</evidence>
<evidence type="ECO:0000256" key="1">
    <source>
        <dbReference type="ARBA" id="ARBA00001974"/>
    </source>
</evidence>
<organism evidence="11 12">
    <name type="scientific">Nocardioides seonyuensis</name>
    <dbReference type="NCBI Taxonomy" id="2518371"/>
    <lineage>
        <taxon>Bacteria</taxon>
        <taxon>Bacillati</taxon>
        <taxon>Actinomycetota</taxon>
        <taxon>Actinomycetes</taxon>
        <taxon>Propionibacteriales</taxon>
        <taxon>Nocardioidaceae</taxon>
        <taxon>Nocardioides</taxon>
    </lineage>
</organism>
<protein>
    <submittedName>
        <fullName evidence="11">Acyl-CoA dehydrogenase</fullName>
    </submittedName>
</protein>
<gene>
    <name evidence="11" type="ORF">EXE58_09075</name>
</gene>
<feature type="domain" description="Acyl-CoA dehydrogenase/oxidase C-terminal" evidence="8">
    <location>
        <begin position="250"/>
        <end position="399"/>
    </location>
</feature>
<keyword evidence="12" id="KW-1185">Reference proteome</keyword>
<dbReference type="KEGG" id="nsn:EXE58_09075"/>
<evidence type="ECO:0000259" key="8">
    <source>
        <dbReference type="Pfam" id="PF00441"/>
    </source>
</evidence>
<feature type="compositionally biased region" description="Basic residues" evidence="7">
    <location>
        <begin position="1"/>
        <end position="11"/>
    </location>
</feature>
<sequence length="405" mass="42553">MGQGASRHRRGGAAVNTATTEVERSSAADRTVLKEAAAEFARREVLPHLQAWEDAGAVPRELHARAAAAGLLGVGFEEAVGGSGGDALDTIAVQEGMLAGGASSGLMSALFTHGIAVPHIAAHGSDELKARWVTPTLAGELIGSLGITEPDGGSDVGSLRTTAVRDGDHFVINGAKTFITSATRADFVTTAVRTGGPGSGGISMIVVPTDTPGFNVDRKLGKLGWHCSDTGELSYVDVRVPVTNLVGEENAGFFYIAEQFVAERLALAVHGYGIAERSLELTAQYCRERVTFGEPLIKRQVVRHKLVEMRRQVEAAKAQAHAVAHLYVEVGVTTETIAQVCLAKETACNTASYVTDQAVQLHGGTGYMRGTEVERHYRDARLLPIGGGASEVLADLAAKLLGYTS</sequence>
<dbReference type="SUPFAM" id="SSF47203">
    <property type="entry name" value="Acyl-CoA dehydrogenase C-terminal domain-like"/>
    <property type="match status" value="1"/>
</dbReference>
<evidence type="ECO:0000259" key="9">
    <source>
        <dbReference type="Pfam" id="PF02770"/>
    </source>
</evidence>
<proteinExistence type="inferred from homology"/>
<dbReference type="SUPFAM" id="SSF56645">
    <property type="entry name" value="Acyl-CoA dehydrogenase NM domain-like"/>
    <property type="match status" value="1"/>
</dbReference>
<dbReference type="InterPro" id="IPR009075">
    <property type="entry name" value="AcylCo_DH/oxidase_C"/>
</dbReference>
<keyword evidence="3 6" id="KW-0285">Flavoprotein</keyword>
<dbReference type="InterPro" id="IPR046373">
    <property type="entry name" value="Acyl-CoA_Oxase/DH_mid-dom_sf"/>
</dbReference>
<evidence type="ECO:0000259" key="10">
    <source>
        <dbReference type="Pfam" id="PF02771"/>
    </source>
</evidence>
<feature type="domain" description="Acyl-CoA dehydrogenase/oxidase N-terminal" evidence="10">
    <location>
        <begin position="31"/>
        <end position="140"/>
    </location>
</feature>
<dbReference type="PROSITE" id="PS00072">
    <property type="entry name" value="ACYL_COA_DH_1"/>
    <property type="match status" value="1"/>
</dbReference>
<feature type="region of interest" description="Disordered" evidence="7">
    <location>
        <begin position="1"/>
        <end position="27"/>
    </location>
</feature>
<reference evidence="11 12" key="1">
    <citation type="submission" date="2019-03" db="EMBL/GenBank/DDBJ databases">
        <title>Three New Species of Nocardioides, Nocardioides euryhalodurans sp. nov., Nocardioides seonyuensis sp. nov. and Nocardioides eburneoflavus sp. nov. Iolated from Soil.</title>
        <authorList>
            <person name="Roh S.G."/>
            <person name="Lee C."/>
            <person name="Kim M.-K."/>
            <person name="Kim S.B."/>
        </authorList>
    </citation>
    <scope>NUCLEOTIDE SEQUENCE [LARGE SCALE GENOMIC DNA]</scope>
    <source>
        <strain evidence="11 12">MMS17-SY207-3</strain>
    </source>
</reference>
<dbReference type="InterPro" id="IPR013786">
    <property type="entry name" value="AcylCoA_DH/ox_N"/>
</dbReference>